<evidence type="ECO:0000259" key="2">
    <source>
        <dbReference type="PROSITE" id="PS50102"/>
    </source>
</evidence>
<accession>A0ABY8TUL4</accession>
<keyword evidence="1" id="KW-0694">RNA-binding</keyword>
<dbReference type="InterPro" id="IPR012677">
    <property type="entry name" value="Nucleotide-bd_a/b_plait_sf"/>
</dbReference>
<protein>
    <recommendedName>
        <fullName evidence="2">RRM domain-containing protein</fullName>
    </recommendedName>
</protein>
<feature type="domain" description="RRM" evidence="2">
    <location>
        <begin position="12"/>
        <end position="89"/>
    </location>
</feature>
<dbReference type="SMART" id="SM00360">
    <property type="entry name" value="RRM"/>
    <property type="match status" value="1"/>
</dbReference>
<dbReference type="InterPro" id="IPR000504">
    <property type="entry name" value="RRM_dom"/>
</dbReference>
<sequence>MYAPNIYPPAATTVYVGKIASSVPDEVIRELLEACGQIKKWNPVKEPSGQSKGFGFCEYVDGEGALRSLRLLNNLKLDGQELLLKPNTATQKYLVWYEQQKDEQRRQSDSCRRA</sequence>
<evidence type="ECO:0000313" key="4">
    <source>
        <dbReference type="Proteomes" id="UP001244341"/>
    </source>
</evidence>
<dbReference type="PROSITE" id="PS50102">
    <property type="entry name" value="RRM"/>
    <property type="match status" value="1"/>
</dbReference>
<dbReference type="Pfam" id="PF00076">
    <property type="entry name" value="RRM_1"/>
    <property type="match status" value="1"/>
</dbReference>
<dbReference type="InterPro" id="IPR053294">
    <property type="entry name" value="RBM_PWI_domain"/>
</dbReference>
<dbReference type="InterPro" id="IPR034268">
    <property type="entry name" value="RBM25_RRM"/>
</dbReference>
<name>A0ABY8TUL4_TETOB</name>
<dbReference type="Gene3D" id="3.30.70.330">
    <property type="match status" value="1"/>
</dbReference>
<evidence type="ECO:0000256" key="1">
    <source>
        <dbReference type="PROSITE-ProRule" id="PRU00176"/>
    </source>
</evidence>
<evidence type="ECO:0000313" key="3">
    <source>
        <dbReference type="EMBL" id="WIA12824.1"/>
    </source>
</evidence>
<dbReference type="SUPFAM" id="SSF54928">
    <property type="entry name" value="RNA-binding domain, RBD"/>
    <property type="match status" value="1"/>
</dbReference>
<dbReference type="Proteomes" id="UP001244341">
    <property type="component" value="Chromosome 4b"/>
</dbReference>
<gene>
    <name evidence="3" type="ORF">OEZ85_006452</name>
</gene>
<organism evidence="3 4">
    <name type="scientific">Tetradesmus obliquus</name>
    <name type="common">Green alga</name>
    <name type="synonym">Acutodesmus obliquus</name>
    <dbReference type="NCBI Taxonomy" id="3088"/>
    <lineage>
        <taxon>Eukaryota</taxon>
        <taxon>Viridiplantae</taxon>
        <taxon>Chlorophyta</taxon>
        <taxon>core chlorophytes</taxon>
        <taxon>Chlorophyceae</taxon>
        <taxon>CS clade</taxon>
        <taxon>Sphaeropleales</taxon>
        <taxon>Scenedesmaceae</taxon>
        <taxon>Tetradesmus</taxon>
    </lineage>
</organism>
<dbReference type="PANTHER" id="PTHR47334">
    <property type="entry name" value="SPLICING FACTOR PWI DOMAIN-CONTAINING PROTEIN / RNA RECOGNITION MOTIF (RRM)-CONTAINING PROTEIN"/>
    <property type="match status" value="1"/>
</dbReference>
<proteinExistence type="predicted"/>
<dbReference type="EMBL" id="CP126211">
    <property type="protein sequence ID" value="WIA12824.1"/>
    <property type="molecule type" value="Genomic_DNA"/>
</dbReference>
<dbReference type="PANTHER" id="PTHR47334:SF2">
    <property type="entry name" value="RNA-BINDING MOTIF PROTEIN 25"/>
    <property type="match status" value="1"/>
</dbReference>
<dbReference type="CDD" id="cd12446">
    <property type="entry name" value="RRM_RBM25"/>
    <property type="match status" value="1"/>
</dbReference>
<reference evidence="3 4" key="1">
    <citation type="submission" date="2023-05" db="EMBL/GenBank/DDBJ databases">
        <title>A 100% complete, gapless, phased diploid assembly of the Scenedesmus obliquus UTEX 3031 genome.</title>
        <authorList>
            <person name="Biondi T.C."/>
            <person name="Hanschen E.R."/>
            <person name="Kwon T."/>
            <person name="Eng W."/>
            <person name="Kruse C.P.S."/>
            <person name="Koehler S.I."/>
            <person name="Kunde Y."/>
            <person name="Gleasner C.D."/>
            <person name="You Mak K.T."/>
            <person name="Polle J."/>
            <person name="Hovde B.T."/>
            <person name="Starkenburg S.R."/>
        </authorList>
    </citation>
    <scope>NUCLEOTIDE SEQUENCE [LARGE SCALE GENOMIC DNA]</scope>
    <source>
        <strain evidence="3 4">DOE0152z</strain>
    </source>
</reference>
<keyword evidence="4" id="KW-1185">Reference proteome</keyword>
<dbReference type="InterPro" id="IPR035979">
    <property type="entry name" value="RBD_domain_sf"/>
</dbReference>